<evidence type="ECO:0000313" key="3">
    <source>
        <dbReference type="Proteomes" id="UP001432322"/>
    </source>
</evidence>
<dbReference type="EMBL" id="BTSY01000005">
    <property type="protein sequence ID" value="GMT26528.1"/>
    <property type="molecule type" value="Genomic_DNA"/>
</dbReference>
<accession>A0AAV5W733</accession>
<dbReference type="Proteomes" id="UP001432322">
    <property type="component" value="Unassembled WGS sequence"/>
</dbReference>
<gene>
    <name evidence="2" type="ORF">PFISCL1PPCAC_17825</name>
</gene>
<dbReference type="Pfam" id="PF00646">
    <property type="entry name" value="F-box"/>
    <property type="match status" value="1"/>
</dbReference>
<name>A0AAV5W733_9BILA</name>
<reference evidence="2" key="1">
    <citation type="submission" date="2023-10" db="EMBL/GenBank/DDBJ databases">
        <title>Genome assembly of Pristionchus species.</title>
        <authorList>
            <person name="Yoshida K."/>
            <person name="Sommer R.J."/>
        </authorList>
    </citation>
    <scope>NUCLEOTIDE SEQUENCE</scope>
    <source>
        <strain evidence="2">RS5133</strain>
    </source>
</reference>
<dbReference type="InterPro" id="IPR001810">
    <property type="entry name" value="F-box_dom"/>
</dbReference>
<evidence type="ECO:0000259" key="1">
    <source>
        <dbReference type="Pfam" id="PF00646"/>
    </source>
</evidence>
<proteinExistence type="predicted"/>
<keyword evidence="3" id="KW-1185">Reference proteome</keyword>
<sequence length="394" mass="44945">MDTSRLRKQLIERVKSGFDCIRPPKSPNSDEADDKFPILDLPLEIISRIVEEVDFATRIVLRRTCRVLSHAETIARFRMEELALYRTADDEFTLSVKHKNSENYLFWQCLKGVTVTKWKDDDFFSRSHMCKESRNTPFQRDPTPLGDLEPVLLKHLRRADIDTVMIDGFHCSDESMPQLTALLLDKSIGYLSLISPFTTTSDAGLYDLLHSCDTLTRLTLAIHRCTEKATVVDRNCLLLATCLLERLCIHARALRATRHSEDKTEVTDALLIKMLSGKCLRLQLLYFTPLLTARGVHAAIKHIMARNLPRVGFVVYLIATHSNSLLRLLGLLVEGGIVSSEDKENVIEQNDEGVTVYFGTELRVAVLAPLFEYQKIIVETTQMTFDPAFFHRMM</sequence>
<feature type="domain" description="F-box" evidence="1">
    <location>
        <begin position="38"/>
        <end position="66"/>
    </location>
</feature>
<protein>
    <recommendedName>
        <fullName evidence="1">F-box domain-containing protein</fullName>
    </recommendedName>
</protein>
<comment type="caution">
    <text evidence="2">The sequence shown here is derived from an EMBL/GenBank/DDBJ whole genome shotgun (WGS) entry which is preliminary data.</text>
</comment>
<evidence type="ECO:0000313" key="2">
    <source>
        <dbReference type="EMBL" id="GMT26528.1"/>
    </source>
</evidence>
<dbReference type="AlphaFoldDB" id="A0AAV5W733"/>
<organism evidence="2 3">
    <name type="scientific">Pristionchus fissidentatus</name>
    <dbReference type="NCBI Taxonomy" id="1538716"/>
    <lineage>
        <taxon>Eukaryota</taxon>
        <taxon>Metazoa</taxon>
        <taxon>Ecdysozoa</taxon>
        <taxon>Nematoda</taxon>
        <taxon>Chromadorea</taxon>
        <taxon>Rhabditida</taxon>
        <taxon>Rhabditina</taxon>
        <taxon>Diplogasteromorpha</taxon>
        <taxon>Diplogasteroidea</taxon>
        <taxon>Neodiplogasteridae</taxon>
        <taxon>Pristionchus</taxon>
    </lineage>
</organism>